<protein>
    <submittedName>
        <fullName evidence="1">Uncharacterized protein</fullName>
    </submittedName>
</protein>
<dbReference type="AlphaFoldDB" id="A0A0G0JPH3"/>
<organism evidence="1 2">
    <name type="scientific">Candidatus Roizmanbacteria bacterium GW2011_GWA2_37_7</name>
    <dbReference type="NCBI Taxonomy" id="1618481"/>
    <lineage>
        <taxon>Bacteria</taxon>
        <taxon>Candidatus Roizmaniibacteriota</taxon>
    </lineage>
</organism>
<name>A0A0G0JPH3_9BACT</name>
<feature type="non-terminal residue" evidence="1">
    <location>
        <position position="1"/>
    </location>
</feature>
<dbReference type="EMBL" id="LBTJ01000003">
    <property type="protein sequence ID" value="KKQ38804.1"/>
    <property type="molecule type" value="Genomic_DNA"/>
</dbReference>
<sequence>IEKTLLKMDDEQQLLYDTICK</sequence>
<accession>A0A0G0JPH3</accession>
<evidence type="ECO:0000313" key="2">
    <source>
        <dbReference type="Proteomes" id="UP000034471"/>
    </source>
</evidence>
<evidence type="ECO:0000313" key="1">
    <source>
        <dbReference type="EMBL" id="KKQ38804.1"/>
    </source>
</evidence>
<gene>
    <name evidence="1" type="ORF">US54_C0003G0032</name>
</gene>
<proteinExistence type="predicted"/>
<comment type="caution">
    <text evidence="1">The sequence shown here is derived from an EMBL/GenBank/DDBJ whole genome shotgun (WGS) entry which is preliminary data.</text>
</comment>
<dbReference type="Proteomes" id="UP000034471">
    <property type="component" value="Unassembled WGS sequence"/>
</dbReference>
<reference evidence="1 2" key="1">
    <citation type="journal article" date="2015" name="Nature">
        <title>rRNA introns, odd ribosomes, and small enigmatic genomes across a large radiation of phyla.</title>
        <authorList>
            <person name="Brown C.T."/>
            <person name="Hug L.A."/>
            <person name="Thomas B.C."/>
            <person name="Sharon I."/>
            <person name="Castelle C.J."/>
            <person name="Singh A."/>
            <person name="Wilkins M.J."/>
            <person name="Williams K.H."/>
            <person name="Banfield J.F."/>
        </authorList>
    </citation>
    <scope>NUCLEOTIDE SEQUENCE [LARGE SCALE GENOMIC DNA]</scope>
</reference>